<evidence type="ECO:0000256" key="1">
    <source>
        <dbReference type="ARBA" id="ARBA00004123"/>
    </source>
</evidence>
<dbReference type="OrthoDB" id="2196404at2759"/>
<evidence type="ECO:0008006" key="9">
    <source>
        <dbReference type="Google" id="ProtNLM"/>
    </source>
</evidence>
<dbReference type="Pfam" id="PF02791">
    <property type="entry name" value="DDT"/>
    <property type="match status" value="1"/>
</dbReference>
<dbReference type="InterPro" id="IPR018501">
    <property type="entry name" value="DDT_dom"/>
</dbReference>
<name>I3EGB8_NEMP3</name>
<organism evidence="7 8">
    <name type="scientific">Nematocida parisii (strain ERTm3)</name>
    <name type="common">Nematode killer fungus</name>
    <dbReference type="NCBI Taxonomy" id="935791"/>
    <lineage>
        <taxon>Eukaryota</taxon>
        <taxon>Fungi</taxon>
        <taxon>Fungi incertae sedis</taxon>
        <taxon>Microsporidia</taxon>
        <taxon>Nematocida</taxon>
    </lineage>
</organism>
<dbReference type="InterPro" id="IPR031511">
    <property type="entry name" value="DUF5097"/>
</dbReference>
<dbReference type="HOGENOM" id="CLU_541937_0_0_1"/>
<gene>
    <name evidence="7" type="ORF">NEQG_01709</name>
</gene>
<evidence type="ECO:0000259" key="6">
    <source>
        <dbReference type="PROSITE" id="PS51136"/>
    </source>
</evidence>
<keyword evidence="8" id="KW-1185">Reference proteome</keyword>
<feature type="domain" description="DDT" evidence="5">
    <location>
        <begin position="196"/>
        <end position="256"/>
    </location>
</feature>
<evidence type="ECO:0000256" key="2">
    <source>
        <dbReference type="ARBA" id="ARBA00023242"/>
    </source>
</evidence>
<sequence length="503" mass="58692">MIESIALRKFAVSYFLVHPTKPLCNLVNRITTTIKNRFFIGEVVFIKNKELTGQIVKITKKGYIVEIHDDETGSTPQREEILAQDLLRKDSATKNEVLLFILSITKDTPLGRIVANNIIQELGIFKGQKPIIKQVEKATEQPKVDKNAWLTPPNQEKEKEKLKELSEIEEARVQKKTDQILSIYSEKWEHSSISTHKLYKKVISLYNGLNIFCEFLKTKEMSLEEFISAVFAEKDTPRLVDIFSKLLKAISHERRKSGKEGLKDMLHIASNMIYESEHMKEVLDMITIAGEKKETGFNRIQWFAGDAAQKTWLAYIKSFVYDIMNIYDIKVKTNEFMPYTPTKAEKTEKVIESLAVDRLLMISFMFETIILGVRFRTYYDTLLEEYKEKERERLSLVQEVKRLKGEVLVNEGADEVKEQIEEAEKKLEELNTECKPEAIRSGISKYGDINFILVDGKLVYEYNEAFFIIQEDKWESFISLFDMDKKKDLQFVETVKRYLRIFQ</sequence>
<dbReference type="AlphaFoldDB" id="I3EGB8"/>
<evidence type="ECO:0000259" key="5">
    <source>
        <dbReference type="PROSITE" id="PS50827"/>
    </source>
</evidence>
<comment type="subcellular location">
    <subcellularLocation>
        <location evidence="1 3">Nucleus</location>
    </subcellularLocation>
</comment>
<evidence type="ECO:0000256" key="3">
    <source>
        <dbReference type="PROSITE-ProRule" id="PRU00475"/>
    </source>
</evidence>
<evidence type="ECO:0000256" key="4">
    <source>
        <dbReference type="SAM" id="Coils"/>
    </source>
</evidence>
<evidence type="ECO:0000313" key="7">
    <source>
        <dbReference type="EMBL" id="EIJ88265.1"/>
    </source>
</evidence>
<keyword evidence="2 3" id="KW-0539">Nucleus</keyword>
<dbReference type="EMBL" id="GL870879">
    <property type="protein sequence ID" value="EIJ88265.1"/>
    <property type="molecule type" value="Genomic_DNA"/>
</dbReference>
<accession>I3EGB8</accession>
<dbReference type="VEuPathDB" id="MicrosporidiaDB:NEQG_01709"/>
<keyword evidence="4" id="KW-0175">Coiled coil</keyword>
<dbReference type="Proteomes" id="UP000002872">
    <property type="component" value="Unassembled WGS sequence"/>
</dbReference>
<proteinExistence type="predicted"/>
<feature type="coiled-coil region" evidence="4">
    <location>
        <begin position="379"/>
        <end position="440"/>
    </location>
</feature>
<dbReference type="OMA" id="QWFAGDA"/>
<dbReference type="PROSITE" id="PS50827">
    <property type="entry name" value="DDT"/>
    <property type="match status" value="1"/>
</dbReference>
<dbReference type="PROSITE" id="PS51136">
    <property type="entry name" value="WAC"/>
    <property type="match status" value="1"/>
</dbReference>
<protein>
    <recommendedName>
        <fullName evidence="9">DDT domain-containing protein</fullName>
    </recommendedName>
</protein>
<evidence type="ECO:0000313" key="8">
    <source>
        <dbReference type="Proteomes" id="UP000002872"/>
    </source>
</evidence>
<dbReference type="InParanoid" id="I3EGB8"/>
<reference evidence="7" key="1">
    <citation type="submission" date="2011-01" db="EMBL/GenBank/DDBJ databases">
        <title>The Genome Sequence of Nematocida parisii strain ERTm3.</title>
        <authorList>
            <consortium name="The Broad Institute Genome Sequencing Platform"/>
            <consortium name="The Broad Institute Genome Sequencing Center for Infectious Disease"/>
            <person name="Cuomo C."/>
            <person name="Troemel E."/>
            <person name="Young S.K."/>
            <person name="Zeng Q."/>
            <person name="Gargeya S."/>
            <person name="Fitzgerald M."/>
            <person name="Haas B."/>
            <person name="Abouelleil A."/>
            <person name="Alvarado L."/>
            <person name="Arachchi H.M."/>
            <person name="Berlin A."/>
            <person name="Chapman S.B."/>
            <person name="Gearin G."/>
            <person name="Goldberg J."/>
            <person name="Griggs A."/>
            <person name="Gujja S."/>
            <person name="Hansen M."/>
            <person name="Heiman D."/>
            <person name="Howarth C."/>
            <person name="Larimer J."/>
            <person name="Lui A."/>
            <person name="MacDonald P.J.P."/>
            <person name="McCowen C."/>
            <person name="Montmayeur A."/>
            <person name="Murphy C."/>
            <person name="Neiman D."/>
            <person name="Pearson M."/>
            <person name="Priest M."/>
            <person name="Roberts A."/>
            <person name="Saif S."/>
            <person name="Shea T."/>
            <person name="Sisk P."/>
            <person name="Stolte C."/>
            <person name="Sykes S."/>
            <person name="Wortman J."/>
            <person name="Nusbaum C."/>
            <person name="Birren B."/>
        </authorList>
    </citation>
    <scope>NUCLEOTIDE SEQUENCE</scope>
    <source>
        <strain evidence="7">ERTm3</strain>
    </source>
</reference>
<dbReference type="STRING" id="935791.I3EGB8"/>
<dbReference type="GO" id="GO:0005634">
    <property type="term" value="C:nucleus"/>
    <property type="evidence" value="ECO:0007669"/>
    <property type="project" value="UniProtKB-SubCell"/>
</dbReference>
<feature type="domain" description="WAC" evidence="6">
    <location>
        <begin position="1"/>
        <end position="50"/>
    </location>
</feature>
<dbReference type="Pfam" id="PF17020">
    <property type="entry name" value="DUF5097"/>
    <property type="match status" value="1"/>
</dbReference>
<dbReference type="InterPro" id="IPR013136">
    <property type="entry name" value="WSTF_Acf1_Cbp146"/>
</dbReference>